<proteinExistence type="predicted"/>
<reference evidence="2" key="1">
    <citation type="submission" date="2021-02" db="EMBL/GenBank/DDBJ databases">
        <authorList>
            <person name="Nowell W R."/>
        </authorList>
    </citation>
    <scope>NUCLEOTIDE SEQUENCE</scope>
</reference>
<feature type="transmembrane region" description="Helical" evidence="1">
    <location>
        <begin position="173"/>
        <end position="194"/>
    </location>
</feature>
<dbReference type="AlphaFoldDB" id="A0A815V8X3"/>
<feature type="transmembrane region" description="Helical" evidence="1">
    <location>
        <begin position="28"/>
        <end position="48"/>
    </location>
</feature>
<evidence type="ECO:0000313" key="2">
    <source>
        <dbReference type="EMBL" id="CAF1526962.1"/>
    </source>
</evidence>
<dbReference type="OrthoDB" id="10005672at2759"/>
<dbReference type="Proteomes" id="UP000663852">
    <property type="component" value="Unassembled WGS sequence"/>
</dbReference>
<dbReference type="EMBL" id="CAJNOJ010000830">
    <property type="protein sequence ID" value="CAF1526962.1"/>
    <property type="molecule type" value="Genomic_DNA"/>
</dbReference>
<feature type="transmembrane region" description="Helical" evidence="1">
    <location>
        <begin position="250"/>
        <end position="272"/>
    </location>
</feature>
<feature type="transmembrane region" description="Helical" evidence="1">
    <location>
        <begin position="130"/>
        <end position="153"/>
    </location>
</feature>
<keyword evidence="1" id="KW-1133">Transmembrane helix</keyword>
<feature type="transmembrane region" description="Helical" evidence="1">
    <location>
        <begin position="314"/>
        <end position="332"/>
    </location>
</feature>
<evidence type="ECO:0000313" key="3">
    <source>
        <dbReference type="Proteomes" id="UP000663852"/>
    </source>
</evidence>
<keyword evidence="1" id="KW-0812">Transmembrane</keyword>
<evidence type="ECO:0000256" key="1">
    <source>
        <dbReference type="SAM" id="Phobius"/>
    </source>
</evidence>
<keyword evidence="1" id="KW-0472">Membrane</keyword>
<name>A0A815V8X3_ADIRI</name>
<gene>
    <name evidence="2" type="ORF">EDS130_LOCUS44276</name>
</gene>
<feature type="transmembrane region" description="Helical" evidence="1">
    <location>
        <begin position="215"/>
        <end position="244"/>
    </location>
</feature>
<accession>A0A815V8X3</accession>
<comment type="caution">
    <text evidence="2">The sequence shown here is derived from an EMBL/GenBank/DDBJ whole genome shotgun (WGS) entry which is preliminary data.</text>
</comment>
<sequence>MTTSSSIPYDYQQANPLLYTFRDYHTGIQPYFILPVQFLIFDLTLRFWDRAMYGTWLLPSEFIEVSADEKVGIPPSPGPLLSPLPSPRVRVIFVPQRQNIFSLSTIFFAQDYKKLSVKTKKAKHIPIFDLYDLLFSVTPLLAHAIWYCIIQSNCMSGENATTWNCYNLFGYRIYNYIFSPFAVFSFNFFSKLILAIQKRRQKVSLFQRKQKWRRIAVMIIFFITLTLSILTFLFVGALVLPFFFTNTLPMVIIYAFMAMTYLYILIAINIFLKFYTVVTGKAFSLGDENLNWIKRQMKKLHNHRQLVMQAGVRLFPYLLSILFNLSQFLYYGSDYLGAMSREAQKGDPTAYFGRVQNSSQIAHTILSST</sequence>
<organism evidence="2 3">
    <name type="scientific">Adineta ricciae</name>
    <name type="common">Rotifer</name>
    <dbReference type="NCBI Taxonomy" id="249248"/>
    <lineage>
        <taxon>Eukaryota</taxon>
        <taxon>Metazoa</taxon>
        <taxon>Spiralia</taxon>
        <taxon>Gnathifera</taxon>
        <taxon>Rotifera</taxon>
        <taxon>Eurotatoria</taxon>
        <taxon>Bdelloidea</taxon>
        <taxon>Adinetida</taxon>
        <taxon>Adinetidae</taxon>
        <taxon>Adineta</taxon>
    </lineage>
</organism>
<protein>
    <submittedName>
        <fullName evidence="2">Uncharacterized protein</fullName>
    </submittedName>
</protein>